<dbReference type="InterPro" id="IPR017868">
    <property type="entry name" value="Filamin/ABP280_repeat-like"/>
</dbReference>
<dbReference type="SUPFAM" id="SSF81296">
    <property type="entry name" value="E set domains"/>
    <property type="match status" value="1"/>
</dbReference>
<protein>
    <submittedName>
        <fullName evidence="2">Uncharacterized protein</fullName>
    </submittedName>
</protein>
<gene>
    <name evidence="2" type="ORF">PEVE_00040667</name>
</gene>
<accession>A0ABN8LQZ6</accession>
<dbReference type="PANTHER" id="PTHR16165">
    <property type="entry name" value="NXPE FAMILY MEMBER"/>
    <property type="match status" value="1"/>
</dbReference>
<organism evidence="2 3">
    <name type="scientific">Porites evermanni</name>
    <dbReference type="NCBI Taxonomy" id="104178"/>
    <lineage>
        <taxon>Eukaryota</taxon>
        <taxon>Metazoa</taxon>
        <taxon>Cnidaria</taxon>
        <taxon>Anthozoa</taxon>
        <taxon>Hexacorallia</taxon>
        <taxon>Scleractinia</taxon>
        <taxon>Fungiina</taxon>
        <taxon>Poritidae</taxon>
        <taxon>Porites</taxon>
    </lineage>
</organism>
<evidence type="ECO:0000313" key="3">
    <source>
        <dbReference type="Proteomes" id="UP001159427"/>
    </source>
</evidence>
<comment type="caution">
    <text evidence="2">The sequence shown here is derived from an EMBL/GenBank/DDBJ whole genome shotgun (WGS) entry which is preliminary data.</text>
</comment>
<feature type="non-terminal residue" evidence="2">
    <location>
        <position position="1"/>
    </location>
</feature>
<proteinExistence type="predicted"/>
<evidence type="ECO:0000313" key="2">
    <source>
        <dbReference type="EMBL" id="CAH3017973.1"/>
    </source>
</evidence>
<dbReference type="InterPro" id="IPR013783">
    <property type="entry name" value="Ig-like_fold"/>
</dbReference>
<dbReference type="Gene3D" id="2.60.40.10">
    <property type="entry name" value="Immunoglobulins"/>
    <property type="match status" value="1"/>
</dbReference>
<dbReference type="PANTHER" id="PTHR16165:SF5">
    <property type="entry name" value="NXPE FAMILY MEMBER 3"/>
    <property type="match status" value="1"/>
</dbReference>
<dbReference type="PROSITE" id="PS50194">
    <property type="entry name" value="FILAMIN_REPEAT"/>
    <property type="match status" value="1"/>
</dbReference>
<dbReference type="Pfam" id="PF00630">
    <property type="entry name" value="Filamin"/>
    <property type="match status" value="1"/>
</dbReference>
<keyword evidence="3" id="KW-1185">Reference proteome</keyword>
<dbReference type="InterPro" id="IPR014756">
    <property type="entry name" value="Ig_E-set"/>
</dbReference>
<feature type="repeat" description="Filamin" evidence="1">
    <location>
        <begin position="79"/>
        <end position="174"/>
    </location>
</feature>
<name>A0ABN8LQZ6_9CNID</name>
<dbReference type="EMBL" id="CALNXI010000075">
    <property type="protein sequence ID" value="CAH3017973.1"/>
    <property type="molecule type" value="Genomic_DNA"/>
</dbReference>
<dbReference type="Proteomes" id="UP001159427">
    <property type="component" value="Unassembled WGS sequence"/>
</dbReference>
<sequence length="423" mass="48867">FSHFSVRSCSEMPFLLKQKTLLLLLPSLYGILILGDEELQNQFEKNWCRERKMRTDWRTYTDWCPSYARHWAYEIWADSFKTHPNLSYISGAEIKPAGHFSKVYIQSVTVLNHTKTFGGDAWRVRVRGPADLIASVFDLENGTYQAVFLPMEPGTYYLHISLDYTLCHGLKNPPPDWFRKGCRHGSFQRPGTLELSDDYIDRPLFFGARFSVEVPPARPHAQLDIPFSDSLSNPNTQWCKERCILIWDGFGRWINGNWLSYKRDDFSPLPSGHRQGTGVLWIYGDSHNRRFAESLQRRALCRSVFRACYHTDVWVYMLGTVNSQEMDLSFGGRDINVTQILEELKQVVTQPSMDQDSALVLNAGVHLLKSTSFRNYQKIIKGFIKLLKATYRGTVVWKTIPSLGEQTELYSGCCRRFHTEQAS</sequence>
<reference evidence="2 3" key="1">
    <citation type="submission" date="2022-05" db="EMBL/GenBank/DDBJ databases">
        <authorList>
            <consortium name="Genoscope - CEA"/>
            <person name="William W."/>
        </authorList>
    </citation>
    <scope>NUCLEOTIDE SEQUENCE [LARGE SCALE GENOMIC DNA]</scope>
</reference>
<evidence type="ECO:0000256" key="1">
    <source>
        <dbReference type="PROSITE-ProRule" id="PRU00087"/>
    </source>
</evidence>